<accession>A0A6J4QMQ2</accession>
<dbReference type="PRINTS" id="PR01438">
    <property type="entry name" value="UNVRSLSTRESS"/>
</dbReference>
<dbReference type="EMBL" id="CADCVF010000009">
    <property type="protein sequence ID" value="CAA9445182.1"/>
    <property type="molecule type" value="Genomic_DNA"/>
</dbReference>
<dbReference type="CDD" id="cd00293">
    <property type="entry name" value="USP-like"/>
    <property type="match status" value="2"/>
</dbReference>
<evidence type="ECO:0000256" key="1">
    <source>
        <dbReference type="ARBA" id="ARBA00008791"/>
    </source>
</evidence>
<dbReference type="Pfam" id="PF00582">
    <property type="entry name" value="Usp"/>
    <property type="match status" value="2"/>
</dbReference>
<dbReference type="Gene3D" id="3.40.50.620">
    <property type="entry name" value="HUPs"/>
    <property type="match status" value="2"/>
</dbReference>
<reference evidence="3" key="1">
    <citation type="submission" date="2020-02" db="EMBL/GenBank/DDBJ databases">
        <authorList>
            <person name="Meier V. D."/>
        </authorList>
    </citation>
    <scope>NUCLEOTIDE SEQUENCE</scope>
    <source>
        <strain evidence="3">AVDCRST_MAG58</strain>
    </source>
</reference>
<dbReference type="PANTHER" id="PTHR46268:SF6">
    <property type="entry name" value="UNIVERSAL STRESS PROTEIN UP12"/>
    <property type="match status" value="1"/>
</dbReference>
<evidence type="ECO:0000259" key="2">
    <source>
        <dbReference type="Pfam" id="PF00582"/>
    </source>
</evidence>
<feature type="domain" description="UspA" evidence="2">
    <location>
        <begin position="150"/>
        <end position="287"/>
    </location>
</feature>
<sequence length="290" mass="31133">MSALPERILLPTDGSEDAVRATEAATDLAKKSGAELHVVHVWHDVRGFAHDFVKRELKRQGQEILDEQVEKIRASGGEVAKAYIRKGRTSNEVIALCKEIDAGLLVVGSRGLGTVQRILMGSQSEEIVHHAQVPVLVLTGAEDFWPPAQIVVGEDFSDDARKAGELAAGIGKLYDAEGLLVYSHPDLPEVPPGETRSAVQNLTEMRERDESMLEDRAGALEGILGSRPQTRISGGYPANVLLEASQSVRPSLVAVGSRGLTGIMRTRLGSVSTKVVTAAQGPVLVYPHVE</sequence>
<dbReference type="InterPro" id="IPR014729">
    <property type="entry name" value="Rossmann-like_a/b/a_fold"/>
</dbReference>
<gene>
    <name evidence="3" type="ORF">AVDCRST_MAG58-330</name>
</gene>
<dbReference type="PANTHER" id="PTHR46268">
    <property type="entry name" value="STRESS RESPONSE PROTEIN NHAX"/>
    <property type="match status" value="1"/>
</dbReference>
<dbReference type="AlphaFoldDB" id="A0A6J4QMQ2"/>
<comment type="similarity">
    <text evidence="1">Belongs to the universal stress protein A family.</text>
</comment>
<dbReference type="SUPFAM" id="SSF52402">
    <property type="entry name" value="Adenine nucleotide alpha hydrolases-like"/>
    <property type="match status" value="2"/>
</dbReference>
<dbReference type="InterPro" id="IPR006015">
    <property type="entry name" value="Universal_stress_UspA"/>
</dbReference>
<organism evidence="3">
    <name type="scientific">uncultured Rubrobacteraceae bacterium</name>
    <dbReference type="NCBI Taxonomy" id="349277"/>
    <lineage>
        <taxon>Bacteria</taxon>
        <taxon>Bacillati</taxon>
        <taxon>Actinomycetota</taxon>
        <taxon>Rubrobacteria</taxon>
        <taxon>Rubrobacterales</taxon>
        <taxon>Rubrobacteraceae</taxon>
        <taxon>environmental samples</taxon>
    </lineage>
</organism>
<dbReference type="InterPro" id="IPR006016">
    <property type="entry name" value="UspA"/>
</dbReference>
<proteinExistence type="inferred from homology"/>
<name>A0A6J4QMQ2_9ACTN</name>
<evidence type="ECO:0000313" key="3">
    <source>
        <dbReference type="EMBL" id="CAA9445182.1"/>
    </source>
</evidence>
<protein>
    <submittedName>
        <fullName evidence="3">Universal stress protein family</fullName>
    </submittedName>
</protein>
<feature type="domain" description="UspA" evidence="2">
    <location>
        <begin position="6"/>
        <end position="138"/>
    </location>
</feature>